<gene>
    <name evidence="6" type="ORF">B0H50_11830</name>
</gene>
<protein>
    <submittedName>
        <fullName evidence="6">2-dehydro-3-deoxyphosphogluconate aldolase/(4S)-4-hydroxy-2-oxoglutarate aldolase</fullName>
    </submittedName>
</protein>
<dbReference type="EMBL" id="QGHD01000018">
    <property type="protein sequence ID" value="PWK95580.1"/>
    <property type="molecule type" value="Genomic_DNA"/>
</dbReference>
<proteinExistence type="inferred from homology"/>
<evidence type="ECO:0000256" key="4">
    <source>
        <dbReference type="ARBA" id="ARBA00023239"/>
    </source>
</evidence>
<dbReference type="CDD" id="cd00452">
    <property type="entry name" value="KDPG_aldolase"/>
    <property type="match status" value="1"/>
</dbReference>
<keyword evidence="7" id="KW-1185">Reference proteome</keyword>
<comment type="similarity">
    <text evidence="2">Belongs to the KHG/KDPG aldolase family.</text>
</comment>
<dbReference type="PANTHER" id="PTHR30246:SF1">
    <property type="entry name" value="2-DEHYDRO-3-DEOXY-6-PHOSPHOGALACTONATE ALDOLASE-RELATED"/>
    <property type="match status" value="1"/>
</dbReference>
<dbReference type="InterPro" id="IPR000887">
    <property type="entry name" value="Aldlse_KDPG_KHG"/>
</dbReference>
<name>A0ABX5LML8_9BACT</name>
<dbReference type="PANTHER" id="PTHR30246">
    <property type="entry name" value="2-KETO-3-DEOXY-6-PHOSPHOGLUCONATE ALDOLASE"/>
    <property type="match status" value="1"/>
</dbReference>
<organism evidence="6 7">
    <name type="scientific">Hallerella porci</name>
    <dbReference type="NCBI Taxonomy" id="1945871"/>
    <lineage>
        <taxon>Bacteria</taxon>
        <taxon>Pseudomonadati</taxon>
        <taxon>Fibrobacterota</taxon>
        <taxon>Fibrobacteria</taxon>
        <taxon>Fibrobacterales</taxon>
        <taxon>Fibrobacteraceae</taxon>
        <taxon>Hallerella</taxon>
    </lineage>
</organism>
<comment type="pathway">
    <text evidence="1">Carbohydrate acid metabolism.</text>
</comment>
<sequence>MKNFDKKENFPFFVFAGFFIFFGKRVSEKLAKFYFHCMQKFLNFLHDVPVVGILRDIPQGAEEACAKTAAQCGLKAIEVTMNTSAAAEIIAKLKACAKPYGIQVGAGTVRNLKDLKIALNAGAEFIVSPNTVEAVIKKCVEENIPDIPGALSPTEVQNAFDWGATCVKIFPVGNVGGPSYIKALRGPFRDIPLLACGGVSTDNVADYFKSGVNLVAFGASIFKPALMQANDWETIGKNLSAFLEKVKACV</sequence>
<dbReference type="Gene3D" id="3.20.20.70">
    <property type="entry name" value="Aldolase class I"/>
    <property type="match status" value="1"/>
</dbReference>
<comment type="subunit">
    <text evidence="3">Homotrimer.</text>
</comment>
<comment type="caution">
    <text evidence="6">The sequence shown here is derived from an EMBL/GenBank/DDBJ whole genome shotgun (WGS) entry which is preliminary data.</text>
</comment>
<evidence type="ECO:0000256" key="1">
    <source>
        <dbReference type="ARBA" id="ARBA00004761"/>
    </source>
</evidence>
<evidence type="ECO:0000313" key="7">
    <source>
        <dbReference type="Proteomes" id="UP000245523"/>
    </source>
</evidence>
<dbReference type="Proteomes" id="UP000245523">
    <property type="component" value="Unassembled WGS sequence"/>
</dbReference>
<dbReference type="SUPFAM" id="SSF51569">
    <property type="entry name" value="Aldolase"/>
    <property type="match status" value="1"/>
</dbReference>
<keyword evidence="5" id="KW-0119">Carbohydrate metabolism</keyword>
<evidence type="ECO:0000256" key="2">
    <source>
        <dbReference type="ARBA" id="ARBA00006906"/>
    </source>
</evidence>
<dbReference type="Pfam" id="PF01081">
    <property type="entry name" value="Aldolase"/>
    <property type="match status" value="1"/>
</dbReference>
<keyword evidence="4" id="KW-0456">Lyase</keyword>
<evidence type="ECO:0000256" key="5">
    <source>
        <dbReference type="ARBA" id="ARBA00023277"/>
    </source>
</evidence>
<accession>A0ABX5LML8</accession>
<reference evidence="6 7" key="1">
    <citation type="submission" date="2018-05" db="EMBL/GenBank/DDBJ databases">
        <title>Animal gut microbial communities from fecal samples from Wisconsin, USA.</title>
        <authorList>
            <person name="Neumann A."/>
        </authorList>
    </citation>
    <scope>NUCLEOTIDE SEQUENCE [LARGE SCALE GENOMIC DNA]</scope>
    <source>
        <strain evidence="6 7">UWS4</strain>
    </source>
</reference>
<evidence type="ECO:0000313" key="6">
    <source>
        <dbReference type="EMBL" id="PWK95580.1"/>
    </source>
</evidence>
<dbReference type="NCBIfam" id="TIGR01182">
    <property type="entry name" value="eda"/>
    <property type="match status" value="1"/>
</dbReference>
<dbReference type="InterPro" id="IPR013785">
    <property type="entry name" value="Aldolase_TIM"/>
</dbReference>
<evidence type="ECO:0000256" key="3">
    <source>
        <dbReference type="ARBA" id="ARBA00011233"/>
    </source>
</evidence>